<dbReference type="SUPFAM" id="SSF56655">
    <property type="entry name" value="Carbohydrate phosphatase"/>
    <property type="match status" value="1"/>
</dbReference>
<sequence>MNNDVAAIKAALLGGKAILEVYHREDTIQVLEKDDKSPLTEADTAANAEIVEILKDTQIPILSEEGKKNAYSERAEWKTLWVVDPLDGTKEFIKRNGEFTVNIARVIDGVPVFGVIYVPVQNTLYFGGTDLGGSYKVERIDSNTQFETLEELIKAATSLPEESKRPFTVVGSRSHMNEDTEKYITELKEKHGEVDMISVGSSLKICMVVEGKADEYPRFAPTMEWDTAAGHALVLGVGKTMVIPSSGESLQYNKEDLLNPYFLVR</sequence>
<evidence type="ECO:0000256" key="3">
    <source>
        <dbReference type="ARBA" id="ARBA00022842"/>
    </source>
</evidence>
<dbReference type="OrthoDB" id="9772456at2"/>
<feature type="binding site" evidence="4">
    <location>
        <position position="64"/>
    </location>
    <ligand>
        <name>substrate</name>
    </ligand>
</feature>
<evidence type="ECO:0000256" key="5">
    <source>
        <dbReference type="PIRSR" id="PIRSR600760-2"/>
    </source>
</evidence>
<dbReference type="EMBL" id="WBVQ01000001">
    <property type="protein sequence ID" value="KAB2816934.1"/>
    <property type="molecule type" value="Genomic_DNA"/>
</dbReference>
<dbReference type="PANTHER" id="PTHR43028:SF5">
    <property type="entry name" value="3'(2'),5'-BISPHOSPHATE NUCLEOTIDASE 1"/>
    <property type="match status" value="1"/>
</dbReference>
<dbReference type="Gene3D" id="3.40.190.80">
    <property type="match status" value="1"/>
</dbReference>
<evidence type="ECO:0000313" key="7">
    <source>
        <dbReference type="Proteomes" id="UP000484164"/>
    </source>
</evidence>
<keyword evidence="3 4" id="KW-0460">Magnesium</keyword>
<evidence type="ECO:0000256" key="1">
    <source>
        <dbReference type="ARBA" id="ARBA00001625"/>
    </source>
</evidence>
<dbReference type="HAMAP" id="MF_02095">
    <property type="entry name" value="CysQ"/>
    <property type="match status" value="1"/>
</dbReference>
<comment type="cofactor">
    <cofactor evidence="4 5">
        <name>Mg(2+)</name>
        <dbReference type="ChEBI" id="CHEBI:18420"/>
    </cofactor>
</comment>
<name>A0A6L3ZGF3_9FLAO</name>
<comment type="subcellular location">
    <subcellularLocation>
        <location evidence="4">Cell membrane</location>
        <topology evidence="4">Peripheral membrane protein</topology>
        <orientation evidence="4">Cytoplasmic side</orientation>
    </subcellularLocation>
</comment>
<dbReference type="Proteomes" id="UP000484164">
    <property type="component" value="Unassembled WGS sequence"/>
</dbReference>
<dbReference type="InterPro" id="IPR000760">
    <property type="entry name" value="Inositol_monophosphatase-like"/>
</dbReference>
<dbReference type="PANTHER" id="PTHR43028">
    <property type="entry name" value="3'(2'),5'-BISPHOSPHATE NUCLEOTIDASE 1"/>
    <property type="match status" value="1"/>
</dbReference>
<proteinExistence type="inferred from homology"/>
<feature type="binding site" evidence="5">
    <location>
        <position position="84"/>
    </location>
    <ligand>
        <name>Mg(2+)</name>
        <dbReference type="ChEBI" id="CHEBI:18420"/>
        <label>1</label>
        <note>catalytic</note>
    </ligand>
</feature>
<dbReference type="InterPro" id="IPR050725">
    <property type="entry name" value="CysQ/Inositol_MonoPase"/>
</dbReference>
<comment type="catalytic activity">
    <reaction evidence="1 4">
        <text>adenosine 3',5'-bisphosphate + H2O = AMP + phosphate</text>
        <dbReference type="Rhea" id="RHEA:10040"/>
        <dbReference type="ChEBI" id="CHEBI:15377"/>
        <dbReference type="ChEBI" id="CHEBI:43474"/>
        <dbReference type="ChEBI" id="CHEBI:58343"/>
        <dbReference type="ChEBI" id="CHEBI:456215"/>
        <dbReference type="EC" id="3.1.3.7"/>
    </reaction>
</comment>
<dbReference type="GO" id="GO:0005886">
    <property type="term" value="C:plasma membrane"/>
    <property type="evidence" value="ECO:0007669"/>
    <property type="project" value="UniProtKB-SubCell"/>
</dbReference>
<gene>
    <name evidence="4 6" type="primary">cysQ</name>
    <name evidence="6" type="ORF">F8C82_00625</name>
</gene>
<dbReference type="NCBIfam" id="TIGR01331">
    <property type="entry name" value="bisphos_cysQ"/>
    <property type="match status" value="1"/>
</dbReference>
<evidence type="ECO:0000256" key="4">
    <source>
        <dbReference type="HAMAP-Rule" id="MF_02095"/>
    </source>
</evidence>
<dbReference type="GO" id="GO:0000103">
    <property type="term" value="P:sulfate assimilation"/>
    <property type="evidence" value="ECO:0007669"/>
    <property type="project" value="TreeGrafter"/>
</dbReference>
<feature type="binding site" evidence="4">
    <location>
        <position position="84"/>
    </location>
    <ligand>
        <name>Mg(2+)</name>
        <dbReference type="ChEBI" id="CHEBI:18420"/>
        <label>1</label>
    </ligand>
</feature>
<keyword evidence="4" id="KW-1003">Cell membrane</keyword>
<feature type="binding site" evidence="5">
    <location>
        <position position="226"/>
    </location>
    <ligand>
        <name>Mg(2+)</name>
        <dbReference type="ChEBI" id="CHEBI:18420"/>
        <label>1</label>
        <note>catalytic</note>
    </ligand>
</feature>
<feature type="binding site" evidence="5">
    <location>
        <position position="64"/>
    </location>
    <ligand>
        <name>Mg(2+)</name>
        <dbReference type="ChEBI" id="CHEBI:18420"/>
        <label>1</label>
        <note>catalytic</note>
    </ligand>
</feature>
<evidence type="ECO:0000256" key="2">
    <source>
        <dbReference type="ARBA" id="ARBA00022723"/>
    </source>
</evidence>
<feature type="binding site" evidence="5">
    <location>
        <position position="87"/>
    </location>
    <ligand>
        <name>Mg(2+)</name>
        <dbReference type="ChEBI" id="CHEBI:18420"/>
        <label>1</label>
        <note>catalytic</note>
    </ligand>
</feature>
<feature type="binding site" evidence="4">
    <location>
        <position position="64"/>
    </location>
    <ligand>
        <name>Mg(2+)</name>
        <dbReference type="ChEBI" id="CHEBI:18420"/>
        <label>1</label>
    </ligand>
</feature>
<dbReference type="GO" id="GO:0050427">
    <property type="term" value="P:3'-phosphoadenosine 5'-phosphosulfate metabolic process"/>
    <property type="evidence" value="ECO:0007669"/>
    <property type="project" value="TreeGrafter"/>
</dbReference>
<evidence type="ECO:0000313" key="6">
    <source>
        <dbReference type="EMBL" id="KAB2816934.1"/>
    </source>
</evidence>
<comment type="caution">
    <text evidence="6">The sequence shown here is derived from an EMBL/GenBank/DDBJ whole genome shotgun (WGS) entry which is preliminary data.</text>
</comment>
<dbReference type="Gene3D" id="3.30.540.10">
    <property type="entry name" value="Fructose-1,6-Bisphosphatase, subunit A, domain 1"/>
    <property type="match status" value="1"/>
</dbReference>
<dbReference type="InterPro" id="IPR006240">
    <property type="entry name" value="CysQ"/>
</dbReference>
<dbReference type="GO" id="GO:0008441">
    <property type="term" value="F:3'(2'),5'-bisphosphate nucleotidase activity"/>
    <property type="evidence" value="ECO:0007669"/>
    <property type="project" value="UniProtKB-UniRule"/>
</dbReference>
<accession>A0A6L3ZGF3</accession>
<reference evidence="6 7" key="1">
    <citation type="submission" date="2019-10" db="EMBL/GenBank/DDBJ databases">
        <title>Genome sequence of Phaeocystidibacter marisrubri JCM30614 (type strain).</title>
        <authorList>
            <person name="Bowman J.P."/>
        </authorList>
    </citation>
    <scope>NUCLEOTIDE SEQUENCE [LARGE SCALE GENOMIC DNA]</scope>
    <source>
        <strain evidence="6 7">JCM 30614</strain>
    </source>
</reference>
<dbReference type="EC" id="3.1.3.7" evidence="4"/>
<organism evidence="6 7">
    <name type="scientific">Phaeocystidibacter marisrubri</name>
    <dbReference type="NCBI Taxonomy" id="1577780"/>
    <lineage>
        <taxon>Bacteria</taxon>
        <taxon>Pseudomonadati</taxon>
        <taxon>Bacteroidota</taxon>
        <taxon>Flavobacteriia</taxon>
        <taxon>Flavobacteriales</taxon>
        <taxon>Phaeocystidibacteraceae</taxon>
        <taxon>Phaeocystidibacter</taxon>
    </lineage>
</organism>
<feature type="binding site" evidence="4">
    <location>
        <position position="87"/>
    </location>
    <ligand>
        <name>Mg(2+)</name>
        <dbReference type="ChEBI" id="CHEBI:18420"/>
        <label>2</label>
    </ligand>
</feature>
<keyword evidence="4" id="KW-0472">Membrane</keyword>
<feature type="binding site" evidence="4">
    <location>
        <begin position="86"/>
        <end position="89"/>
    </location>
    <ligand>
        <name>substrate</name>
    </ligand>
</feature>
<feature type="binding site" evidence="5">
    <location>
        <position position="86"/>
    </location>
    <ligand>
        <name>Mg(2+)</name>
        <dbReference type="ChEBI" id="CHEBI:18420"/>
        <label>1</label>
        <note>catalytic</note>
    </ligand>
</feature>
<feature type="binding site" evidence="4">
    <location>
        <position position="226"/>
    </location>
    <ligand>
        <name>substrate</name>
    </ligand>
</feature>
<dbReference type="RefSeq" id="WP_151691506.1">
    <property type="nucleotide sequence ID" value="NZ_BMGX01000002.1"/>
</dbReference>
<keyword evidence="2 4" id="KW-0479">Metal-binding</keyword>
<dbReference type="Pfam" id="PF00459">
    <property type="entry name" value="Inositol_P"/>
    <property type="match status" value="1"/>
</dbReference>
<keyword evidence="7" id="KW-1185">Reference proteome</keyword>
<feature type="binding site" evidence="4">
    <location>
        <position position="226"/>
    </location>
    <ligand>
        <name>Mg(2+)</name>
        <dbReference type="ChEBI" id="CHEBI:18420"/>
        <label>2</label>
    </ligand>
</feature>
<dbReference type="InterPro" id="IPR020583">
    <property type="entry name" value="Inositol_monoP_metal-BS"/>
</dbReference>
<dbReference type="GO" id="GO:0000287">
    <property type="term" value="F:magnesium ion binding"/>
    <property type="evidence" value="ECO:0007669"/>
    <property type="project" value="UniProtKB-UniRule"/>
</dbReference>
<comment type="function">
    <text evidence="4">Converts adenosine-3',5'-bisphosphate (PAP) to AMP.</text>
</comment>
<protein>
    <recommendedName>
        <fullName evidence="4">3'(2'),5'-bisphosphate nucleotidase CysQ</fullName>
        <ecNumber evidence="4">3.1.3.7</ecNumber>
    </recommendedName>
    <alternativeName>
        <fullName evidence="4">3'(2'),5-bisphosphonucleoside 3'(2')-phosphohydrolase</fullName>
    </alternativeName>
    <alternativeName>
        <fullName evidence="4">3'-phosphoadenosine 5'-phosphate phosphatase</fullName>
        <shortName evidence="4">PAP phosphatase</shortName>
    </alternativeName>
</protein>
<dbReference type="PROSITE" id="PS00629">
    <property type="entry name" value="IMP_1"/>
    <property type="match status" value="1"/>
</dbReference>
<dbReference type="AlphaFoldDB" id="A0A6L3ZGF3"/>
<comment type="similarity">
    <text evidence="4">Belongs to the inositol monophosphatase superfamily. CysQ family.</text>
</comment>
<feature type="binding site" evidence="4">
    <location>
        <position position="86"/>
    </location>
    <ligand>
        <name>Mg(2+)</name>
        <dbReference type="ChEBI" id="CHEBI:18420"/>
        <label>1</label>
    </ligand>
</feature>
<keyword evidence="4 6" id="KW-0378">Hydrolase</keyword>
<feature type="binding site" evidence="4">
    <location>
        <position position="84"/>
    </location>
    <ligand>
        <name>Mg(2+)</name>
        <dbReference type="ChEBI" id="CHEBI:18420"/>
        <label>2</label>
    </ligand>
</feature>
<dbReference type="CDD" id="cd01638">
    <property type="entry name" value="CysQ"/>
    <property type="match status" value="1"/>
</dbReference>